<dbReference type="Proteomes" id="UP000321085">
    <property type="component" value="Unassembled WGS sequence"/>
</dbReference>
<dbReference type="InterPro" id="IPR006311">
    <property type="entry name" value="TAT_signal"/>
</dbReference>
<protein>
    <recommendedName>
        <fullName evidence="4">Cupin 2 conserved barrel domain-containing protein</fullName>
    </recommendedName>
</protein>
<evidence type="ECO:0000313" key="3">
    <source>
        <dbReference type="Proteomes" id="UP000321085"/>
    </source>
</evidence>
<feature type="signal peptide" evidence="1">
    <location>
        <begin position="1"/>
        <end position="32"/>
    </location>
</feature>
<keyword evidence="1" id="KW-0732">Signal</keyword>
<proteinExistence type="predicted"/>
<feature type="chain" id="PRO_5021870346" description="Cupin 2 conserved barrel domain-containing protein" evidence="1">
    <location>
        <begin position="33"/>
        <end position="146"/>
    </location>
</feature>
<dbReference type="EMBL" id="BJYU01000031">
    <property type="protein sequence ID" value="GEO14830.1"/>
    <property type="molecule type" value="Genomic_DNA"/>
</dbReference>
<evidence type="ECO:0008006" key="4">
    <source>
        <dbReference type="Google" id="ProtNLM"/>
    </source>
</evidence>
<evidence type="ECO:0000313" key="2">
    <source>
        <dbReference type="EMBL" id="GEO14830.1"/>
    </source>
</evidence>
<reference evidence="2 3" key="1">
    <citation type="submission" date="2019-07" db="EMBL/GenBank/DDBJ databases">
        <title>Whole genome shotgun sequence of Microvirga aerophila NBRC 106136.</title>
        <authorList>
            <person name="Hosoyama A."/>
            <person name="Uohara A."/>
            <person name="Ohji S."/>
            <person name="Ichikawa N."/>
        </authorList>
    </citation>
    <scope>NUCLEOTIDE SEQUENCE [LARGE SCALE GENOMIC DNA]</scope>
    <source>
        <strain evidence="2 3">NBRC 106136</strain>
    </source>
</reference>
<gene>
    <name evidence="2" type="ORF">MAE02_25260</name>
</gene>
<comment type="caution">
    <text evidence="2">The sequence shown here is derived from an EMBL/GenBank/DDBJ whole genome shotgun (WGS) entry which is preliminary data.</text>
</comment>
<dbReference type="PROSITE" id="PS51318">
    <property type="entry name" value="TAT"/>
    <property type="match status" value="1"/>
</dbReference>
<dbReference type="OrthoDB" id="8020165at2"/>
<keyword evidence="3" id="KW-1185">Reference proteome</keyword>
<sequence length="146" mass="15588">MAELMSRRSAVALGLTTAVAAPLWASAMRARAAGAPNYGPNDGRELSPGRRLVEIGQIPSEMEAYKSVKVVDVVYQPGAADPTEAVMDVDMMCYILADEFSIKKAGKEPYTVKEGDFYTCGKGKTDKATNIGNGVGIHRIAMMMPA</sequence>
<dbReference type="AlphaFoldDB" id="A0A512BS63"/>
<name>A0A512BS63_9HYPH</name>
<accession>A0A512BS63</accession>
<organism evidence="2 3">
    <name type="scientific">Microvirga aerophila</name>
    <dbReference type="NCBI Taxonomy" id="670291"/>
    <lineage>
        <taxon>Bacteria</taxon>
        <taxon>Pseudomonadati</taxon>
        <taxon>Pseudomonadota</taxon>
        <taxon>Alphaproteobacteria</taxon>
        <taxon>Hyphomicrobiales</taxon>
        <taxon>Methylobacteriaceae</taxon>
        <taxon>Microvirga</taxon>
    </lineage>
</organism>
<evidence type="ECO:0000256" key="1">
    <source>
        <dbReference type="SAM" id="SignalP"/>
    </source>
</evidence>
<dbReference type="RefSeq" id="WP_114187200.1">
    <property type="nucleotide sequence ID" value="NZ_BJYU01000031.1"/>
</dbReference>